<dbReference type="AlphaFoldDB" id="A0AAV6H4G8"/>
<organism evidence="2 3">
    <name type="scientific">Alosa alosa</name>
    <name type="common">allis shad</name>
    <dbReference type="NCBI Taxonomy" id="278164"/>
    <lineage>
        <taxon>Eukaryota</taxon>
        <taxon>Metazoa</taxon>
        <taxon>Chordata</taxon>
        <taxon>Craniata</taxon>
        <taxon>Vertebrata</taxon>
        <taxon>Euteleostomi</taxon>
        <taxon>Actinopterygii</taxon>
        <taxon>Neopterygii</taxon>
        <taxon>Teleostei</taxon>
        <taxon>Clupei</taxon>
        <taxon>Clupeiformes</taxon>
        <taxon>Clupeoidei</taxon>
        <taxon>Clupeidae</taxon>
        <taxon>Alosa</taxon>
    </lineage>
</organism>
<name>A0AAV6H4G8_9TELE</name>
<evidence type="ECO:0000256" key="1">
    <source>
        <dbReference type="SAM" id="MobiDB-lite"/>
    </source>
</evidence>
<reference evidence="2" key="1">
    <citation type="submission" date="2020-10" db="EMBL/GenBank/DDBJ databases">
        <title>Chromosome-scale genome assembly of the Allis shad, Alosa alosa.</title>
        <authorList>
            <person name="Margot Z."/>
            <person name="Christophe K."/>
            <person name="Cabau C."/>
            <person name="Louis A."/>
            <person name="Berthelot C."/>
            <person name="Parey E."/>
            <person name="Roest Crollius H."/>
            <person name="Montfort J."/>
            <person name="Robinson-Rechavi M."/>
            <person name="Bucao C."/>
            <person name="Bouchez O."/>
            <person name="Gislard M."/>
            <person name="Lluch J."/>
            <person name="Milhes M."/>
            <person name="Lampietro C."/>
            <person name="Lopez Roques C."/>
            <person name="Donnadieu C."/>
            <person name="Braasch I."/>
            <person name="Desvignes T."/>
            <person name="Postlethwait J."/>
            <person name="Bobe J."/>
            <person name="Guiguen Y."/>
        </authorList>
    </citation>
    <scope>NUCLEOTIDE SEQUENCE</scope>
    <source>
        <strain evidence="2">M-15738</strain>
        <tissue evidence="2">Blood</tissue>
    </source>
</reference>
<gene>
    <name evidence="2" type="ORF">AALO_G00065320</name>
</gene>
<dbReference type="EMBL" id="JADWDJ010000005">
    <property type="protein sequence ID" value="KAG5280906.1"/>
    <property type="molecule type" value="Genomic_DNA"/>
</dbReference>
<dbReference type="Proteomes" id="UP000823561">
    <property type="component" value="Chromosome 5"/>
</dbReference>
<feature type="region of interest" description="Disordered" evidence="1">
    <location>
        <begin position="68"/>
        <end position="90"/>
    </location>
</feature>
<evidence type="ECO:0000313" key="3">
    <source>
        <dbReference type="Proteomes" id="UP000823561"/>
    </source>
</evidence>
<sequence length="90" mass="9917">MWKGEGKPRLEGDKLRAIHLTEVPQNRPLVAAISRDRWGFQESHGGWEAGGDPGPCPQRRAHSLAPLMERPSGRPLNYAWHGGRGEGEGV</sequence>
<comment type="caution">
    <text evidence="2">The sequence shown here is derived from an EMBL/GenBank/DDBJ whole genome shotgun (WGS) entry which is preliminary data.</text>
</comment>
<keyword evidence="3" id="KW-1185">Reference proteome</keyword>
<evidence type="ECO:0000313" key="2">
    <source>
        <dbReference type="EMBL" id="KAG5280906.1"/>
    </source>
</evidence>
<accession>A0AAV6H4G8</accession>
<proteinExistence type="predicted"/>
<protein>
    <submittedName>
        <fullName evidence="2">Uncharacterized protein</fullName>
    </submittedName>
</protein>